<proteinExistence type="predicted"/>
<accession>A0A6J4HZ72</accession>
<gene>
    <name evidence="2" type="ORF">AVDCRST_MAG20-1407</name>
</gene>
<organism evidence="2">
    <name type="scientific">uncultured Acidimicrobiales bacterium</name>
    <dbReference type="NCBI Taxonomy" id="310071"/>
    <lineage>
        <taxon>Bacteria</taxon>
        <taxon>Bacillati</taxon>
        <taxon>Actinomycetota</taxon>
        <taxon>Acidimicrobiia</taxon>
        <taxon>Acidimicrobiales</taxon>
        <taxon>environmental samples</taxon>
    </lineage>
</organism>
<dbReference type="AlphaFoldDB" id="A0A6J4HZ72"/>
<name>A0A6J4HZ72_9ACTN</name>
<dbReference type="EMBL" id="CADCSY010000063">
    <property type="protein sequence ID" value="CAA9235689.1"/>
    <property type="molecule type" value="Genomic_DNA"/>
</dbReference>
<protein>
    <submittedName>
        <fullName evidence="2">Uncharacterized protein</fullName>
    </submittedName>
</protein>
<evidence type="ECO:0000256" key="1">
    <source>
        <dbReference type="SAM" id="MobiDB-lite"/>
    </source>
</evidence>
<feature type="region of interest" description="Disordered" evidence="1">
    <location>
        <begin position="1"/>
        <end position="55"/>
    </location>
</feature>
<sequence length="55" mass="5313">MDGHHVGGVATAALAPLRRRSHAATVVAGPRRAGRGDPAGGYARGAAGSLPGAGR</sequence>
<evidence type="ECO:0000313" key="2">
    <source>
        <dbReference type="EMBL" id="CAA9235689.1"/>
    </source>
</evidence>
<reference evidence="2" key="1">
    <citation type="submission" date="2020-02" db="EMBL/GenBank/DDBJ databases">
        <authorList>
            <person name="Meier V. D."/>
        </authorList>
    </citation>
    <scope>NUCLEOTIDE SEQUENCE</scope>
    <source>
        <strain evidence="2">AVDCRST_MAG20</strain>
    </source>
</reference>